<dbReference type="GO" id="GO:0016787">
    <property type="term" value="F:hydrolase activity"/>
    <property type="evidence" value="ECO:0007669"/>
    <property type="project" value="UniProtKB-KW"/>
</dbReference>
<dbReference type="RefSeq" id="WP_325774321.1">
    <property type="nucleotide sequence ID" value="NZ_VTDN01000001.1"/>
</dbReference>
<protein>
    <submittedName>
        <fullName evidence="1">Hydrolase or metal-binding protein</fullName>
    </submittedName>
</protein>
<keyword evidence="2" id="KW-1185">Reference proteome</keyword>
<dbReference type="InterPro" id="IPR043991">
    <property type="entry name" value="Gp3-like"/>
</dbReference>
<accession>A0ABU6DS12</accession>
<organism evidence="1 2">
    <name type="scientific">Acinetobacter pollinis</name>
    <dbReference type="NCBI Taxonomy" id="2605270"/>
    <lineage>
        <taxon>Bacteria</taxon>
        <taxon>Pseudomonadati</taxon>
        <taxon>Pseudomonadota</taxon>
        <taxon>Gammaproteobacteria</taxon>
        <taxon>Moraxellales</taxon>
        <taxon>Moraxellaceae</taxon>
        <taxon>Acinetobacter</taxon>
    </lineage>
</organism>
<dbReference type="Proteomes" id="UP001339883">
    <property type="component" value="Unassembled WGS sequence"/>
</dbReference>
<sequence>MMKGLLITPPVLGRISIGRVVEKNAKRQPEKDDQFTITSQIQNKEGWVKHPLDDKLRVNNGDGKLRQIPVRMIFNDPELNLRAEYSLFDRQTGRPICVGNGEVCHRMTQQGIEKQVCPTPHLCPMGQNGACKPYGRLYVNLNESDELGTFVFRTTGFNSIRTLAARLAYYQAASKDRLSCLPLQLVLRGKSTTQSYRTPIYYVDLTLPEGVSLQDAIQQAKELDQKAKESGFDQSQLDAVARLGYQAVCFDLEEAEEEVIDASEGAHPLKEQKMDVMNFQQGLKSSVQSVS</sequence>
<gene>
    <name evidence="1" type="ORF">I2F25_01205</name>
</gene>
<proteinExistence type="predicted"/>
<reference evidence="1 2" key="1">
    <citation type="submission" date="2019-08" db="EMBL/GenBank/DDBJ databases">
        <title>Five species of Acinetobacter isolated from floral nectar and animal pollinators.</title>
        <authorList>
            <person name="Hendry T.A."/>
        </authorList>
    </citation>
    <scope>NUCLEOTIDE SEQUENCE [LARGE SCALE GENOMIC DNA]</scope>
    <source>
        <strain evidence="1 2">MD18.27</strain>
    </source>
</reference>
<name>A0ABU6DS12_9GAMM</name>
<evidence type="ECO:0000313" key="1">
    <source>
        <dbReference type="EMBL" id="MEB5475683.1"/>
    </source>
</evidence>
<keyword evidence="1" id="KW-0378">Hydrolase</keyword>
<evidence type="ECO:0000313" key="2">
    <source>
        <dbReference type="Proteomes" id="UP001339883"/>
    </source>
</evidence>
<dbReference type="EMBL" id="VTDN01000001">
    <property type="protein sequence ID" value="MEB5475683.1"/>
    <property type="molecule type" value="Genomic_DNA"/>
</dbReference>
<dbReference type="Pfam" id="PF18897">
    <property type="entry name" value="Gp3-like"/>
    <property type="match status" value="1"/>
</dbReference>
<comment type="caution">
    <text evidence="1">The sequence shown here is derived from an EMBL/GenBank/DDBJ whole genome shotgun (WGS) entry which is preliminary data.</text>
</comment>